<dbReference type="EMBL" id="JACRWD010000001">
    <property type="protein sequence ID" value="MBC6003281.1"/>
    <property type="molecule type" value="Genomic_DNA"/>
</dbReference>
<dbReference type="Gene3D" id="3.30.465.10">
    <property type="match status" value="1"/>
</dbReference>
<keyword evidence="5" id="KW-1185">Reference proteome</keyword>
<protein>
    <submittedName>
        <fullName evidence="4">FAD binding domain-containing protein</fullName>
    </submittedName>
</protein>
<dbReference type="Pfam" id="PF00941">
    <property type="entry name" value="FAD_binding_5"/>
    <property type="match status" value="1"/>
</dbReference>
<dbReference type="InterPro" id="IPR016169">
    <property type="entry name" value="FAD-bd_PCMH_sub2"/>
</dbReference>
<evidence type="ECO:0000259" key="3">
    <source>
        <dbReference type="PROSITE" id="PS51387"/>
    </source>
</evidence>
<dbReference type="InterPro" id="IPR005107">
    <property type="entry name" value="CO_DH_flav_C"/>
</dbReference>
<dbReference type="RefSeq" id="WP_187005554.1">
    <property type="nucleotide sequence ID" value="NZ_JACRWD010000001.1"/>
</dbReference>
<dbReference type="InterPro" id="IPR036318">
    <property type="entry name" value="FAD-bd_PCMH-like_sf"/>
</dbReference>
<dbReference type="PROSITE" id="PS51387">
    <property type="entry name" value="FAD_PCMH"/>
    <property type="match status" value="1"/>
</dbReference>
<dbReference type="SMART" id="SM01092">
    <property type="entry name" value="CO_deh_flav_C"/>
    <property type="match status" value="1"/>
</dbReference>
<dbReference type="InterPro" id="IPR036683">
    <property type="entry name" value="CO_DH_flav_C_dom_sf"/>
</dbReference>
<keyword evidence="2" id="KW-0560">Oxidoreductase</keyword>
<feature type="domain" description="FAD-binding PCMH-type" evidence="3">
    <location>
        <begin position="1"/>
        <end position="162"/>
    </location>
</feature>
<dbReference type="Gene3D" id="3.30.390.50">
    <property type="entry name" value="CO dehydrogenase flavoprotein, C-terminal domain"/>
    <property type="match status" value="1"/>
</dbReference>
<sequence>MFTLTEIVQPSTLEEAYSILVKRKTNQILGGTAFLRMGNKRIGTGIELSNLNLDYIREDDKFVEIGSMTTLRSLETSDIINNNFSILKDAVRDIIGVQFRNVVTVGGSVFSKYGFSDLIVALLCLDTEVETYKGGRISLDEFLNKEYEKDILTKIYIKKNNKKAVYKSMRNAKSDYPILNVSVSKIDNNFKICVGARPQRAKVAIKTSGFLSNNEINDKNIDIALDMMVDEIRFGSNMRASKEYRLQISKVLVKRAIMEVTKC</sequence>
<evidence type="ECO:0000313" key="4">
    <source>
        <dbReference type="EMBL" id="MBC6003281.1"/>
    </source>
</evidence>
<dbReference type="PANTHER" id="PTHR42659:SF9">
    <property type="entry name" value="XANTHINE DEHYDROGENASE FAD-BINDING SUBUNIT XDHB-RELATED"/>
    <property type="match status" value="1"/>
</dbReference>
<accession>A0ABR7K2D6</accession>
<dbReference type="InterPro" id="IPR016166">
    <property type="entry name" value="FAD-bd_PCMH"/>
</dbReference>
<proteinExistence type="predicted"/>
<dbReference type="SUPFAM" id="SSF55447">
    <property type="entry name" value="CO dehydrogenase flavoprotein C-terminal domain-like"/>
    <property type="match status" value="1"/>
</dbReference>
<comment type="caution">
    <text evidence="4">The sequence shown here is derived from an EMBL/GenBank/DDBJ whole genome shotgun (WGS) entry which is preliminary data.</text>
</comment>
<organism evidence="4 5">
    <name type="scientific">Paeniclostridium hominis</name>
    <dbReference type="NCBI Taxonomy" id="2764329"/>
    <lineage>
        <taxon>Bacteria</taxon>
        <taxon>Bacillati</taxon>
        <taxon>Bacillota</taxon>
        <taxon>Clostridia</taxon>
        <taxon>Peptostreptococcales</taxon>
        <taxon>Peptostreptococcaceae</taxon>
        <taxon>Paeniclostridium</taxon>
    </lineage>
</organism>
<dbReference type="PANTHER" id="PTHR42659">
    <property type="entry name" value="XANTHINE DEHYDROGENASE SUBUNIT C-RELATED"/>
    <property type="match status" value="1"/>
</dbReference>
<keyword evidence="1" id="KW-0285">Flavoprotein</keyword>
<evidence type="ECO:0000256" key="1">
    <source>
        <dbReference type="ARBA" id="ARBA00022630"/>
    </source>
</evidence>
<dbReference type="SUPFAM" id="SSF56176">
    <property type="entry name" value="FAD-binding/transporter-associated domain-like"/>
    <property type="match status" value="1"/>
</dbReference>
<dbReference type="InterPro" id="IPR002346">
    <property type="entry name" value="Mopterin_DH_FAD-bd"/>
</dbReference>
<evidence type="ECO:0000313" key="5">
    <source>
        <dbReference type="Proteomes" id="UP000611796"/>
    </source>
</evidence>
<dbReference type="InterPro" id="IPR051312">
    <property type="entry name" value="Diverse_Substr_Oxidored"/>
</dbReference>
<gene>
    <name evidence="4" type="ORF">H8891_05675</name>
</gene>
<reference evidence="4 5" key="1">
    <citation type="submission" date="2020-08" db="EMBL/GenBank/DDBJ databases">
        <authorList>
            <person name="Liu C."/>
            <person name="Sun Q."/>
        </authorList>
    </citation>
    <scope>NUCLEOTIDE SEQUENCE [LARGE SCALE GENOMIC DNA]</scope>
    <source>
        <strain evidence="4 5">NSJ-45</strain>
    </source>
</reference>
<dbReference type="Proteomes" id="UP000611796">
    <property type="component" value="Unassembled WGS sequence"/>
</dbReference>
<name>A0ABR7K2D6_9FIRM</name>
<evidence type="ECO:0000256" key="2">
    <source>
        <dbReference type="ARBA" id="ARBA00023002"/>
    </source>
</evidence>
<dbReference type="Pfam" id="PF03450">
    <property type="entry name" value="CO_deh_flav_C"/>
    <property type="match status" value="1"/>
</dbReference>